<gene>
    <name evidence="1" type="ORF">LOSG293_080290</name>
</gene>
<sequence length="74" mass="8541">MGSTKTVRFNKEDEELVNAYLKATGKTFSQLVHENIVNKIEDEIDIKAYQEFLKTDDGTKIPFEEVAKEFNVEL</sequence>
<proteinExistence type="predicted"/>
<dbReference type="Proteomes" id="UP000028700">
    <property type="component" value="Unassembled WGS sequence"/>
</dbReference>
<dbReference type="EMBL" id="BBJM01000008">
    <property type="protein sequence ID" value="GAK47543.1"/>
    <property type="molecule type" value="Genomic_DNA"/>
</dbReference>
<name>A0A081BHM5_9LACO</name>
<dbReference type="RefSeq" id="WP_034526958.1">
    <property type="nucleotide sequence ID" value="NZ_BBAZ01000011.1"/>
</dbReference>
<accession>A0A081BHM5</accession>
<comment type="caution">
    <text evidence="1">The sequence shown here is derived from an EMBL/GenBank/DDBJ whole genome shotgun (WGS) entry which is preliminary data.</text>
</comment>
<dbReference type="InterPro" id="IPR046257">
    <property type="entry name" value="DUF6290"/>
</dbReference>
<evidence type="ECO:0000313" key="1">
    <source>
        <dbReference type="EMBL" id="GAK47543.1"/>
    </source>
</evidence>
<protein>
    <submittedName>
        <fullName evidence="1">Conserved domain protein</fullName>
    </submittedName>
</protein>
<organism evidence="1 2">
    <name type="scientific">Secundilactobacillus oryzae JCM 18671</name>
    <dbReference type="NCBI Taxonomy" id="1291743"/>
    <lineage>
        <taxon>Bacteria</taxon>
        <taxon>Bacillati</taxon>
        <taxon>Bacillota</taxon>
        <taxon>Bacilli</taxon>
        <taxon>Lactobacillales</taxon>
        <taxon>Lactobacillaceae</taxon>
        <taxon>Secundilactobacillus</taxon>
    </lineage>
</organism>
<keyword evidence="2" id="KW-1185">Reference proteome</keyword>
<dbReference type="Pfam" id="PF19807">
    <property type="entry name" value="DUF6290"/>
    <property type="match status" value="1"/>
</dbReference>
<dbReference type="AlphaFoldDB" id="A0A081BHM5"/>
<evidence type="ECO:0000313" key="2">
    <source>
        <dbReference type="Proteomes" id="UP000028700"/>
    </source>
</evidence>
<dbReference type="NCBIfam" id="NF046040">
    <property type="entry name" value="RelB_antitoxin"/>
    <property type="match status" value="1"/>
</dbReference>
<reference evidence="1" key="1">
    <citation type="journal article" date="2014" name="Genome Announc.">
        <title>Draft Genome Sequence of Lactobacillus oryzae Strain SG293T.</title>
        <authorList>
            <person name="Tanizawa Y."/>
            <person name="Fujisawa T."/>
            <person name="Mochizuki T."/>
            <person name="Kaminuma E."/>
            <person name="Nakamura Y."/>
            <person name="Tohno M."/>
        </authorList>
    </citation>
    <scope>NUCLEOTIDE SEQUENCE [LARGE SCALE GENOMIC DNA]</scope>
    <source>
        <strain evidence="1">SG293</strain>
    </source>
</reference>